<dbReference type="PIRSF" id="PIRSF010376">
    <property type="entry name" value="IspE"/>
    <property type="match status" value="1"/>
</dbReference>
<dbReference type="AlphaFoldDB" id="B4D1Y4"/>
<comment type="pathway">
    <text evidence="9">Isoprenoid biosynthesis; isopentenyl diphosphate biosynthesis via DXP pathway; isopentenyl diphosphate from 1-deoxy-D-xylulose 5-phosphate: step 3/6.</text>
</comment>
<dbReference type="InterPro" id="IPR006204">
    <property type="entry name" value="GHMP_kinase_N_dom"/>
</dbReference>
<dbReference type="GO" id="GO:0016114">
    <property type="term" value="P:terpenoid biosynthetic process"/>
    <property type="evidence" value="ECO:0007669"/>
    <property type="project" value="UniProtKB-UniRule"/>
</dbReference>
<gene>
    <name evidence="9" type="primary">ispE</name>
    <name evidence="12" type="ORF">CfE428DRAFT_2922</name>
</gene>
<evidence type="ECO:0000313" key="13">
    <source>
        <dbReference type="Proteomes" id="UP000005824"/>
    </source>
</evidence>
<proteinExistence type="inferred from homology"/>
<dbReference type="GO" id="GO:0019288">
    <property type="term" value="P:isopentenyl diphosphate biosynthetic process, methylerythritol 4-phosphate pathway"/>
    <property type="evidence" value="ECO:0007669"/>
    <property type="project" value="UniProtKB-UniRule"/>
</dbReference>
<evidence type="ECO:0000256" key="8">
    <source>
        <dbReference type="ARBA" id="ARBA00032554"/>
    </source>
</evidence>
<keyword evidence="9" id="KW-0414">Isoprene biosynthesis</keyword>
<dbReference type="InterPro" id="IPR014721">
    <property type="entry name" value="Ribsml_uS5_D2-typ_fold_subgr"/>
</dbReference>
<dbReference type="RefSeq" id="WP_006980247.1">
    <property type="nucleotide sequence ID" value="NZ_ABVL01000007.1"/>
</dbReference>
<evidence type="ECO:0000256" key="5">
    <source>
        <dbReference type="ARBA" id="ARBA00022741"/>
    </source>
</evidence>
<dbReference type="FunCoup" id="B4D1Y4">
    <property type="interactions" value="277"/>
</dbReference>
<dbReference type="PANTHER" id="PTHR43527:SF2">
    <property type="entry name" value="4-DIPHOSPHOCYTIDYL-2-C-METHYL-D-ERYTHRITOL KINASE, CHLOROPLASTIC"/>
    <property type="match status" value="1"/>
</dbReference>
<feature type="binding site" evidence="9">
    <location>
        <begin position="92"/>
        <end position="102"/>
    </location>
    <ligand>
        <name>ATP</name>
        <dbReference type="ChEBI" id="CHEBI:30616"/>
    </ligand>
</feature>
<evidence type="ECO:0000259" key="10">
    <source>
        <dbReference type="Pfam" id="PF00288"/>
    </source>
</evidence>
<dbReference type="InterPro" id="IPR036554">
    <property type="entry name" value="GHMP_kinase_C_sf"/>
</dbReference>
<feature type="domain" description="GHMP kinase N-terminal" evidence="10">
    <location>
        <begin position="64"/>
        <end position="141"/>
    </location>
</feature>
<protein>
    <recommendedName>
        <fullName evidence="3 9">4-diphosphocytidyl-2-C-methyl-D-erythritol kinase</fullName>
        <shortName evidence="9">CMK</shortName>
        <ecNumber evidence="2 9">2.7.1.148</ecNumber>
    </recommendedName>
    <alternativeName>
        <fullName evidence="8 9">4-(cytidine-5'-diphospho)-2-C-methyl-D-erythritol kinase</fullName>
    </alternativeName>
</protein>
<keyword evidence="13" id="KW-1185">Reference proteome</keyword>
<dbReference type="eggNOG" id="COG1947">
    <property type="taxonomic scope" value="Bacteria"/>
</dbReference>
<dbReference type="EMBL" id="ABVL01000007">
    <property type="protein sequence ID" value="EDY19746.1"/>
    <property type="molecule type" value="Genomic_DNA"/>
</dbReference>
<dbReference type="InterPro" id="IPR013750">
    <property type="entry name" value="GHMP_kinase_C_dom"/>
</dbReference>
<evidence type="ECO:0000256" key="1">
    <source>
        <dbReference type="ARBA" id="ARBA00009684"/>
    </source>
</evidence>
<dbReference type="STRING" id="497964.CfE428DRAFT_2922"/>
<evidence type="ECO:0000256" key="3">
    <source>
        <dbReference type="ARBA" id="ARBA00017473"/>
    </source>
</evidence>
<keyword evidence="7 9" id="KW-0067">ATP-binding</keyword>
<dbReference type="Gene3D" id="3.30.230.10">
    <property type="match status" value="1"/>
</dbReference>
<feature type="active site" evidence="9">
    <location>
        <position position="8"/>
    </location>
</feature>
<dbReference type="NCBIfam" id="TIGR00154">
    <property type="entry name" value="ispE"/>
    <property type="match status" value="1"/>
</dbReference>
<evidence type="ECO:0000259" key="11">
    <source>
        <dbReference type="Pfam" id="PF08544"/>
    </source>
</evidence>
<dbReference type="SUPFAM" id="SSF55060">
    <property type="entry name" value="GHMP Kinase, C-terminal domain"/>
    <property type="match status" value="1"/>
</dbReference>
<keyword evidence="5 9" id="KW-0547">Nucleotide-binding</keyword>
<dbReference type="Pfam" id="PF08544">
    <property type="entry name" value="GHMP_kinases_C"/>
    <property type="match status" value="1"/>
</dbReference>
<dbReference type="GO" id="GO:0005524">
    <property type="term" value="F:ATP binding"/>
    <property type="evidence" value="ECO:0007669"/>
    <property type="project" value="UniProtKB-UniRule"/>
</dbReference>
<reference evidence="12 13" key="1">
    <citation type="journal article" date="2011" name="J. Bacteriol.">
        <title>Genome sequence of Chthoniobacter flavus Ellin428, an aerobic heterotrophic soil bacterium.</title>
        <authorList>
            <person name="Kant R."/>
            <person name="van Passel M.W."/>
            <person name="Palva A."/>
            <person name="Lucas S."/>
            <person name="Lapidus A."/>
            <person name="Glavina Del Rio T."/>
            <person name="Dalin E."/>
            <person name="Tice H."/>
            <person name="Bruce D."/>
            <person name="Goodwin L."/>
            <person name="Pitluck S."/>
            <person name="Larimer F.W."/>
            <person name="Land M.L."/>
            <person name="Hauser L."/>
            <person name="Sangwan P."/>
            <person name="de Vos W.M."/>
            <person name="Janssen P.H."/>
            <person name="Smidt H."/>
        </authorList>
    </citation>
    <scope>NUCLEOTIDE SEQUENCE [LARGE SCALE GENOMIC DNA]</scope>
    <source>
        <strain evidence="12 13">Ellin428</strain>
    </source>
</reference>
<evidence type="ECO:0000256" key="4">
    <source>
        <dbReference type="ARBA" id="ARBA00022679"/>
    </source>
</evidence>
<dbReference type="UniPathway" id="UPA00056">
    <property type="reaction ID" value="UER00094"/>
</dbReference>
<dbReference type="Proteomes" id="UP000005824">
    <property type="component" value="Unassembled WGS sequence"/>
</dbReference>
<dbReference type="PANTHER" id="PTHR43527">
    <property type="entry name" value="4-DIPHOSPHOCYTIDYL-2-C-METHYL-D-ERYTHRITOL KINASE, CHLOROPLASTIC"/>
    <property type="match status" value="1"/>
</dbReference>
<dbReference type="InterPro" id="IPR020568">
    <property type="entry name" value="Ribosomal_Su5_D2-typ_SF"/>
</dbReference>
<evidence type="ECO:0000256" key="9">
    <source>
        <dbReference type="HAMAP-Rule" id="MF_00061"/>
    </source>
</evidence>
<sequence>MEFYAPAKVNLSLRVLRRREDGFHEIESLMCPLSIFDTIDLSHREEGGLEFVCDDTTLPTGDDNLVVRAAKLFCQSCGFQPRLRIQLTKRIPHGAGLGGGSSDAATTLVGLNRLFETELSREALSAMAADLGSDVPFFIYQSAAVIRGRGEFVEPVAFPHELPLFLIKPPFGVPTPWAYKHWLDSREVPGVPYAAQEFSWGTLVNDLERPVFEKYLFLADLKSWLLTQPEVAGALMSGSGATVFALLQEKGAAESLASKVAAEFGTNLWCCLCETIGG</sequence>
<name>B4D1Y4_9BACT</name>
<dbReference type="GO" id="GO:0050515">
    <property type="term" value="F:4-(cytidine 5'-diphospho)-2-C-methyl-D-erythritol kinase activity"/>
    <property type="evidence" value="ECO:0007669"/>
    <property type="project" value="UniProtKB-UniRule"/>
</dbReference>
<keyword evidence="6 9" id="KW-0418">Kinase</keyword>
<dbReference type="InterPro" id="IPR004424">
    <property type="entry name" value="IspE"/>
</dbReference>
<comment type="catalytic activity">
    <reaction evidence="9">
        <text>4-CDP-2-C-methyl-D-erythritol + ATP = 4-CDP-2-C-methyl-D-erythritol 2-phosphate + ADP + H(+)</text>
        <dbReference type="Rhea" id="RHEA:18437"/>
        <dbReference type="ChEBI" id="CHEBI:15378"/>
        <dbReference type="ChEBI" id="CHEBI:30616"/>
        <dbReference type="ChEBI" id="CHEBI:57823"/>
        <dbReference type="ChEBI" id="CHEBI:57919"/>
        <dbReference type="ChEBI" id="CHEBI:456216"/>
        <dbReference type="EC" id="2.7.1.148"/>
    </reaction>
</comment>
<evidence type="ECO:0000256" key="6">
    <source>
        <dbReference type="ARBA" id="ARBA00022777"/>
    </source>
</evidence>
<evidence type="ECO:0000256" key="2">
    <source>
        <dbReference type="ARBA" id="ARBA00012052"/>
    </source>
</evidence>
<keyword evidence="4 9" id="KW-0808">Transferase</keyword>
<dbReference type="Gene3D" id="3.30.70.890">
    <property type="entry name" value="GHMP kinase, C-terminal domain"/>
    <property type="match status" value="1"/>
</dbReference>
<dbReference type="EC" id="2.7.1.148" evidence="2 9"/>
<dbReference type="InParanoid" id="B4D1Y4"/>
<evidence type="ECO:0000313" key="12">
    <source>
        <dbReference type="EMBL" id="EDY19746.1"/>
    </source>
</evidence>
<comment type="caution">
    <text evidence="12">The sequence shown here is derived from an EMBL/GenBank/DDBJ whole genome shotgun (WGS) entry which is preliminary data.</text>
</comment>
<dbReference type="HAMAP" id="MF_00061">
    <property type="entry name" value="IspE"/>
    <property type="match status" value="1"/>
</dbReference>
<accession>B4D1Y4</accession>
<dbReference type="Pfam" id="PF00288">
    <property type="entry name" value="GHMP_kinases_N"/>
    <property type="match status" value="1"/>
</dbReference>
<organism evidence="12 13">
    <name type="scientific">Chthoniobacter flavus Ellin428</name>
    <dbReference type="NCBI Taxonomy" id="497964"/>
    <lineage>
        <taxon>Bacteria</taxon>
        <taxon>Pseudomonadati</taxon>
        <taxon>Verrucomicrobiota</taxon>
        <taxon>Spartobacteria</taxon>
        <taxon>Chthoniobacterales</taxon>
        <taxon>Chthoniobacteraceae</taxon>
        <taxon>Chthoniobacter</taxon>
    </lineage>
</organism>
<comment type="similarity">
    <text evidence="1 9">Belongs to the GHMP kinase family. IspE subfamily.</text>
</comment>
<feature type="domain" description="GHMP kinase C-terminal" evidence="11">
    <location>
        <begin position="203"/>
        <end position="264"/>
    </location>
</feature>
<dbReference type="SUPFAM" id="SSF54211">
    <property type="entry name" value="Ribosomal protein S5 domain 2-like"/>
    <property type="match status" value="1"/>
</dbReference>
<comment type="function">
    <text evidence="9">Catalyzes the phosphorylation of the position 2 hydroxy group of 4-diphosphocytidyl-2C-methyl-D-erythritol.</text>
</comment>
<evidence type="ECO:0000256" key="7">
    <source>
        <dbReference type="ARBA" id="ARBA00022840"/>
    </source>
</evidence>
<feature type="active site" evidence="9">
    <location>
        <position position="134"/>
    </location>
</feature>